<dbReference type="EMBL" id="CP000879">
    <property type="protein sequence ID" value="ABX32381.1"/>
    <property type="molecule type" value="Genomic_DNA"/>
</dbReference>
<dbReference type="Proteomes" id="UP000000789">
    <property type="component" value="Chromosome"/>
</dbReference>
<gene>
    <name evidence="1" type="ordered locus">Pmob_1687</name>
</gene>
<evidence type="ECO:0000313" key="2">
    <source>
        <dbReference type="Proteomes" id="UP000000789"/>
    </source>
</evidence>
<sequence>MEEIIKSAEKYIEENPEVDLEKLEEFLRGIYDEKDVDEYFAQIGEILSAMENYYEDPLDLFINDDEKDNK</sequence>
<dbReference type="OrthoDB" id="48595at2"/>
<accession>A9BI90</accession>
<name>A9BI90_PETMO</name>
<evidence type="ECO:0000313" key="1">
    <source>
        <dbReference type="EMBL" id="ABX32381.1"/>
    </source>
</evidence>
<dbReference type="RefSeq" id="WP_012209478.1">
    <property type="nucleotide sequence ID" value="NC_010003.1"/>
</dbReference>
<protein>
    <submittedName>
        <fullName evidence="1">Uncharacterized protein</fullName>
    </submittedName>
</protein>
<dbReference type="HOGENOM" id="CLU_2754346_0_0_0"/>
<reference evidence="1" key="1">
    <citation type="submission" date="2007-11" db="EMBL/GenBank/DDBJ databases">
        <title>Complete sequence of Petroga mobilis SJ95.</title>
        <authorList>
            <consortium name="US DOE Joint Genome Institute"/>
            <person name="Copeland A."/>
            <person name="Lucas S."/>
            <person name="Lapidus A."/>
            <person name="Barry K."/>
            <person name="Glavina del Rio T."/>
            <person name="Dalin E."/>
            <person name="Tice H."/>
            <person name="Pitluck S."/>
            <person name="Meincke L."/>
            <person name="Brettin T."/>
            <person name="Bruce D."/>
            <person name="Detter J.C."/>
            <person name="Han C."/>
            <person name="Kuske C.R."/>
            <person name="Schmutz J."/>
            <person name="Larimer F."/>
            <person name="Land M."/>
            <person name="Hauser L."/>
            <person name="Kyrpides N."/>
            <person name="Mikhailova N."/>
            <person name="Noll K."/>
            <person name="Richardson P."/>
        </authorList>
    </citation>
    <scope>NUCLEOTIDE SEQUENCE [LARGE SCALE GENOMIC DNA]</scope>
    <source>
        <strain evidence="1">SJ95</strain>
    </source>
</reference>
<dbReference type="AlphaFoldDB" id="A9BI90"/>
<organism evidence="1 2">
    <name type="scientific">Petrotoga mobilis (strain DSM 10674 / SJ95)</name>
    <dbReference type="NCBI Taxonomy" id="403833"/>
    <lineage>
        <taxon>Bacteria</taxon>
        <taxon>Thermotogati</taxon>
        <taxon>Thermotogota</taxon>
        <taxon>Thermotogae</taxon>
        <taxon>Petrotogales</taxon>
        <taxon>Petrotogaceae</taxon>
        <taxon>Petrotoga</taxon>
    </lineage>
</organism>
<dbReference type="KEGG" id="pmo:Pmob_1687"/>
<dbReference type="STRING" id="403833.Pmob_1687"/>
<keyword evidence="2" id="KW-1185">Reference proteome</keyword>
<proteinExistence type="predicted"/>